<keyword evidence="2" id="KW-1185">Reference proteome</keyword>
<evidence type="ECO:0000313" key="1">
    <source>
        <dbReference type="EMBL" id="GIY11954.1"/>
    </source>
</evidence>
<dbReference type="Proteomes" id="UP001054837">
    <property type="component" value="Unassembled WGS sequence"/>
</dbReference>
<proteinExistence type="predicted"/>
<dbReference type="EMBL" id="BPLQ01004987">
    <property type="protein sequence ID" value="GIY11954.1"/>
    <property type="molecule type" value="Genomic_DNA"/>
</dbReference>
<name>A0AAV4QSZ4_9ARAC</name>
<gene>
    <name evidence="1" type="ORF">CDAR_449131</name>
</gene>
<evidence type="ECO:0000313" key="2">
    <source>
        <dbReference type="Proteomes" id="UP001054837"/>
    </source>
</evidence>
<accession>A0AAV4QSZ4</accession>
<sequence>MIHPESIQVVCEETSSFWNHQLALIEMIPDNDNFKLEQCQKIQDIQSCLQIRDIKNGVEAMIEFYPERMSFHEEKMRADVNRTQNEIVCLVNCSLVNG</sequence>
<protein>
    <submittedName>
        <fullName evidence="1">Uncharacterized protein</fullName>
    </submittedName>
</protein>
<comment type="caution">
    <text evidence="1">The sequence shown here is derived from an EMBL/GenBank/DDBJ whole genome shotgun (WGS) entry which is preliminary data.</text>
</comment>
<organism evidence="1 2">
    <name type="scientific">Caerostris darwini</name>
    <dbReference type="NCBI Taxonomy" id="1538125"/>
    <lineage>
        <taxon>Eukaryota</taxon>
        <taxon>Metazoa</taxon>
        <taxon>Ecdysozoa</taxon>
        <taxon>Arthropoda</taxon>
        <taxon>Chelicerata</taxon>
        <taxon>Arachnida</taxon>
        <taxon>Araneae</taxon>
        <taxon>Araneomorphae</taxon>
        <taxon>Entelegynae</taxon>
        <taxon>Araneoidea</taxon>
        <taxon>Araneidae</taxon>
        <taxon>Caerostris</taxon>
    </lineage>
</organism>
<reference evidence="1 2" key="1">
    <citation type="submission" date="2021-06" db="EMBL/GenBank/DDBJ databases">
        <title>Caerostris darwini draft genome.</title>
        <authorList>
            <person name="Kono N."/>
            <person name="Arakawa K."/>
        </authorList>
    </citation>
    <scope>NUCLEOTIDE SEQUENCE [LARGE SCALE GENOMIC DNA]</scope>
</reference>
<dbReference type="AlphaFoldDB" id="A0AAV4QSZ4"/>